<protein>
    <submittedName>
        <fullName evidence="1">Uncharacterized protein</fullName>
    </submittedName>
</protein>
<name>A0A5B7D6K2_PORTR</name>
<keyword evidence="2" id="KW-1185">Reference proteome</keyword>
<dbReference type="EMBL" id="VSRR010000540">
    <property type="protein sequence ID" value="MPC16816.1"/>
    <property type="molecule type" value="Genomic_DNA"/>
</dbReference>
<dbReference type="AlphaFoldDB" id="A0A5B7D6K2"/>
<organism evidence="1 2">
    <name type="scientific">Portunus trituberculatus</name>
    <name type="common">Swimming crab</name>
    <name type="synonym">Neptunus trituberculatus</name>
    <dbReference type="NCBI Taxonomy" id="210409"/>
    <lineage>
        <taxon>Eukaryota</taxon>
        <taxon>Metazoa</taxon>
        <taxon>Ecdysozoa</taxon>
        <taxon>Arthropoda</taxon>
        <taxon>Crustacea</taxon>
        <taxon>Multicrustacea</taxon>
        <taxon>Malacostraca</taxon>
        <taxon>Eumalacostraca</taxon>
        <taxon>Eucarida</taxon>
        <taxon>Decapoda</taxon>
        <taxon>Pleocyemata</taxon>
        <taxon>Brachyura</taxon>
        <taxon>Eubrachyura</taxon>
        <taxon>Portunoidea</taxon>
        <taxon>Portunidae</taxon>
        <taxon>Portuninae</taxon>
        <taxon>Portunus</taxon>
    </lineage>
</organism>
<comment type="caution">
    <text evidence="1">The sequence shown here is derived from an EMBL/GenBank/DDBJ whole genome shotgun (WGS) entry which is preliminary data.</text>
</comment>
<accession>A0A5B7D6K2</accession>
<gene>
    <name evidence="1" type="ORF">E2C01_009653</name>
</gene>
<sequence>MKFSNTRRSLTNMAVNKKGALIRQERLLFKVGRAGIAVNESCRRNTHGCKLFWEGKPWRQPPHAMKATVLVT</sequence>
<evidence type="ECO:0000313" key="2">
    <source>
        <dbReference type="Proteomes" id="UP000324222"/>
    </source>
</evidence>
<reference evidence="1 2" key="1">
    <citation type="submission" date="2019-05" db="EMBL/GenBank/DDBJ databases">
        <title>Another draft genome of Portunus trituberculatus and its Hox gene families provides insights of decapod evolution.</title>
        <authorList>
            <person name="Jeong J.-H."/>
            <person name="Song I."/>
            <person name="Kim S."/>
            <person name="Choi T."/>
            <person name="Kim D."/>
            <person name="Ryu S."/>
            <person name="Kim W."/>
        </authorList>
    </citation>
    <scope>NUCLEOTIDE SEQUENCE [LARGE SCALE GENOMIC DNA]</scope>
    <source>
        <tissue evidence="1">Muscle</tissue>
    </source>
</reference>
<proteinExistence type="predicted"/>
<evidence type="ECO:0000313" key="1">
    <source>
        <dbReference type="EMBL" id="MPC16816.1"/>
    </source>
</evidence>
<dbReference type="Proteomes" id="UP000324222">
    <property type="component" value="Unassembled WGS sequence"/>
</dbReference>